<sequence length="32" mass="3822">QNLLIVARVAFTVIKTTSKLWRELAERWHLVE</sequence>
<name>X1J7Q4_9ZZZZ</name>
<evidence type="ECO:0000313" key="1">
    <source>
        <dbReference type="EMBL" id="GAH89972.1"/>
    </source>
</evidence>
<proteinExistence type="predicted"/>
<gene>
    <name evidence="1" type="ORF">S06H3_02695</name>
</gene>
<dbReference type="EMBL" id="BARV01000808">
    <property type="protein sequence ID" value="GAH89972.1"/>
    <property type="molecule type" value="Genomic_DNA"/>
</dbReference>
<dbReference type="AlphaFoldDB" id="X1J7Q4"/>
<reference evidence="1" key="1">
    <citation type="journal article" date="2014" name="Front. Microbiol.">
        <title>High frequency of phylogenetically diverse reductive dehalogenase-homologous genes in deep subseafloor sedimentary metagenomes.</title>
        <authorList>
            <person name="Kawai M."/>
            <person name="Futagami T."/>
            <person name="Toyoda A."/>
            <person name="Takaki Y."/>
            <person name="Nishi S."/>
            <person name="Hori S."/>
            <person name="Arai W."/>
            <person name="Tsubouchi T."/>
            <person name="Morono Y."/>
            <person name="Uchiyama I."/>
            <person name="Ito T."/>
            <person name="Fujiyama A."/>
            <person name="Inagaki F."/>
            <person name="Takami H."/>
        </authorList>
    </citation>
    <scope>NUCLEOTIDE SEQUENCE</scope>
    <source>
        <strain evidence="1">Expedition CK06-06</strain>
    </source>
</reference>
<accession>X1J7Q4</accession>
<organism evidence="1">
    <name type="scientific">marine sediment metagenome</name>
    <dbReference type="NCBI Taxonomy" id="412755"/>
    <lineage>
        <taxon>unclassified sequences</taxon>
        <taxon>metagenomes</taxon>
        <taxon>ecological metagenomes</taxon>
    </lineage>
</organism>
<comment type="caution">
    <text evidence="1">The sequence shown here is derived from an EMBL/GenBank/DDBJ whole genome shotgun (WGS) entry which is preliminary data.</text>
</comment>
<protein>
    <submittedName>
        <fullName evidence="1">Uncharacterized protein</fullName>
    </submittedName>
</protein>
<feature type="non-terminal residue" evidence="1">
    <location>
        <position position="1"/>
    </location>
</feature>